<feature type="signal peptide" evidence="1">
    <location>
        <begin position="1"/>
        <end position="19"/>
    </location>
</feature>
<evidence type="ECO:0000256" key="1">
    <source>
        <dbReference type="SAM" id="SignalP"/>
    </source>
</evidence>
<gene>
    <name evidence="2" type="ORF">AFUS01_LOCUS9342</name>
</gene>
<evidence type="ECO:0000313" key="2">
    <source>
        <dbReference type="EMBL" id="CAG7720051.1"/>
    </source>
</evidence>
<evidence type="ECO:0000313" key="3">
    <source>
        <dbReference type="Proteomes" id="UP000708208"/>
    </source>
</evidence>
<dbReference type="AlphaFoldDB" id="A0A8J2JH54"/>
<proteinExistence type="predicted"/>
<comment type="caution">
    <text evidence="2">The sequence shown here is derived from an EMBL/GenBank/DDBJ whole genome shotgun (WGS) entry which is preliminary data.</text>
</comment>
<feature type="non-terminal residue" evidence="2">
    <location>
        <position position="1"/>
    </location>
</feature>
<dbReference type="Proteomes" id="UP000708208">
    <property type="component" value="Unassembled WGS sequence"/>
</dbReference>
<reference evidence="2" key="1">
    <citation type="submission" date="2021-06" db="EMBL/GenBank/DDBJ databases">
        <authorList>
            <person name="Hodson N. C."/>
            <person name="Mongue J. A."/>
            <person name="Jaron S. K."/>
        </authorList>
    </citation>
    <scope>NUCLEOTIDE SEQUENCE</scope>
</reference>
<accession>A0A8J2JH54</accession>
<protein>
    <submittedName>
        <fullName evidence="2">Uncharacterized protein</fullName>
    </submittedName>
</protein>
<dbReference type="EMBL" id="CAJVCH010066959">
    <property type="protein sequence ID" value="CAG7720051.1"/>
    <property type="molecule type" value="Genomic_DNA"/>
</dbReference>
<name>A0A8J2JH54_9HEXA</name>
<keyword evidence="1" id="KW-0732">Signal</keyword>
<keyword evidence="3" id="KW-1185">Reference proteome</keyword>
<organism evidence="2 3">
    <name type="scientific">Allacma fusca</name>
    <dbReference type="NCBI Taxonomy" id="39272"/>
    <lineage>
        <taxon>Eukaryota</taxon>
        <taxon>Metazoa</taxon>
        <taxon>Ecdysozoa</taxon>
        <taxon>Arthropoda</taxon>
        <taxon>Hexapoda</taxon>
        <taxon>Collembola</taxon>
        <taxon>Symphypleona</taxon>
        <taxon>Sminthuridae</taxon>
        <taxon>Allacma</taxon>
    </lineage>
</organism>
<feature type="chain" id="PRO_5035318681" evidence="1">
    <location>
        <begin position="20"/>
        <end position="72"/>
    </location>
</feature>
<sequence>MKFATTLLVLFGMLAAAHAGILAGPVVYSGAPVVHAAPISYASHAAVYSPYYHGAPVLYGSPFAKTAPVLEG</sequence>